<feature type="region of interest" description="Disordered" evidence="6">
    <location>
        <begin position="687"/>
        <end position="706"/>
    </location>
</feature>
<keyword evidence="5 7" id="KW-0472">Membrane</keyword>
<keyword evidence="4 7" id="KW-1133">Transmembrane helix</keyword>
<evidence type="ECO:0000256" key="6">
    <source>
        <dbReference type="SAM" id="MobiDB-lite"/>
    </source>
</evidence>
<comment type="caution">
    <text evidence="8">The sequence shown here is derived from an EMBL/GenBank/DDBJ whole genome shotgun (WGS) entry which is preliminary data.</text>
</comment>
<dbReference type="AlphaFoldDB" id="A0A9W7AH29"/>
<feature type="transmembrane region" description="Helical" evidence="7">
    <location>
        <begin position="437"/>
        <end position="457"/>
    </location>
</feature>
<feature type="transmembrane region" description="Helical" evidence="7">
    <location>
        <begin position="469"/>
        <end position="488"/>
    </location>
</feature>
<gene>
    <name evidence="8" type="ORF">TrST_g4904</name>
</gene>
<evidence type="ECO:0000256" key="3">
    <source>
        <dbReference type="ARBA" id="ARBA00022692"/>
    </source>
</evidence>
<evidence type="ECO:0000256" key="4">
    <source>
        <dbReference type="ARBA" id="ARBA00022989"/>
    </source>
</evidence>
<dbReference type="Pfam" id="PF09815">
    <property type="entry name" value="XK-related"/>
    <property type="match status" value="1"/>
</dbReference>
<evidence type="ECO:0000256" key="5">
    <source>
        <dbReference type="ARBA" id="ARBA00023136"/>
    </source>
</evidence>
<dbReference type="GO" id="GO:0005886">
    <property type="term" value="C:plasma membrane"/>
    <property type="evidence" value="ECO:0007669"/>
    <property type="project" value="UniProtKB-ARBA"/>
</dbReference>
<feature type="transmembrane region" description="Helical" evidence="7">
    <location>
        <begin position="182"/>
        <end position="204"/>
    </location>
</feature>
<organism evidence="8 9">
    <name type="scientific">Triparma strigata</name>
    <dbReference type="NCBI Taxonomy" id="1606541"/>
    <lineage>
        <taxon>Eukaryota</taxon>
        <taxon>Sar</taxon>
        <taxon>Stramenopiles</taxon>
        <taxon>Ochrophyta</taxon>
        <taxon>Bolidophyceae</taxon>
        <taxon>Parmales</taxon>
        <taxon>Triparmaceae</taxon>
        <taxon>Triparma</taxon>
    </lineage>
</organism>
<feature type="transmembrane region" description="Helical" evidence="7">
    <location>
        <begin position="396"/>
        <end position="417"/>
    </location>
</feature>
<dbReference type="OrthoDB" id="10631994at2759"/>
<feature type="transmembrane region" description="Helical" evidence="7">
    <location>
        <begin position="500"/>
        <end position="521"/>
    </location>
</feature>
<evidence type="ECO:0000256" key="2">
    <source>
        <dbReference type="ARBA" id="ARBA00008789"/>
    </source>
</evidence>
<feature type="transmembrane region" description="Helical" evidence="7">
    <location>
        <begin position="216"/>
        <end position="239"/>
    </location>
</feature>
<evidence type="ECO:0000256" key="7">
    <source>
        <dbReference type="SAM" id="Phobius"/>
    </source>
</evidence>
<keyword evidence="3 7" id="KW-0812">Transmembrane</keyword>
<dbReference type="InterPro" id="IPR018629">
    <property type="entry name" value="XK-rel"/>
</dbReference>
<name>A0A9W7AH29_9STRA</name>
<keyword evidence="9" id="KW-1185">Reference proteome</keyword>
<dbReference type="EMBL" id="BRXY01000139">
    <property type="protein sequence ID" value="GMH70441.1"/>
    <property type="molecule type" value="Genomic_DNA"/>
</dbReference>
<feature type="transmembrane region" description="Helical" evidence="7">
    <location>
        <begin position="316"/>
        <end position="334"/>
    </location>
</feature>
<evidence type="ECO:0000256" key="1">
    <source>
        <dbReference type="ARBA" id="ARBA00004141"/>
    </source>
</evidence>
<evidence type="ECO:0000313" key="9">
    <source>
        <dbReference type="Proteomes" id="UP001165085"/>
    </source>
</evidence>
<evidence type="ECO:0000313" key="8">
    <source>
        <dbReference type="EMBL" id="GMH70441.1"/>
    </source>
</evidence>
<feature type="compositionally biased region" description="Basic and acidic residues" evidence="6">
    <location>
        <begin position="687"/>
        <end position="696"/>
    </location>
</feature>
<reference evidence="9" key="1">
    <citation type="journal article" date="2023" name="Commun. Biol.">
        <title>Genome analysis of Parmales, the sister group of diatoms, reveals the evolutionary specialization of diatoms from phago-mixotrophs to photoautotrophs.</title>
        <authorList>
            <person name="Ban H."/>
            <person name="Sato S."/>
            <person name="Yoshikawa S."/>
            <person name="Yamada K."/>
            <person name="Nakamura Y."/>
            <person name="Ichinomiya M."/>
            <person name="Sato N."/>
            <person name="Blanc-Mathieu R."/>
            <person name="Endo H."/>
            <person name="Kuwata A."/>
            <person name="Ogata H."/>
        </authorList>
    </citation>
    <scope>NUCLEOTIDE SEQUENCE [LARGE SCALE GENOMIC DNA]</scope>
    <source>
        <strain evidence="9">NIES 3701</strain>
    </source>
</reference>
<sequence>MRQACALVLSAIDECDDMFTDAERDLIASKLRSKSTAPARGKVVEFRAPVLATAAQGEDKVKARHAHTATATQHRGRLDRLARRGSVNPAEQKALIDALTTCVIMTVGLGNATKEQCMEAGQQLVAVIRNSGGDVKADVKGWVEKSFPTGNMSKEEKDNLAEIFAEVGKELRTATKMARIGVALKIFLAVGLGYADLVTDFLVAKSYYDAGEIGTARATGAFAVFAIMVQALFTFFQYAKKPWKERFKRTLIALFGLGPLIEGVNLWTGKEDPELLLSGPAMYAAMKAVEIPFESIPECIIQVGGLLRSNLGDIQTIQIVGVIMSIIAGAFIMTDGNFGLALSMYLQNPGNPYWGWISKRGGWEKRRQMFGMFLFNACYFSQFIFTMSLVSRAFGSFLPLTFLLGMELCAIFAYMGYKGELFGHSLISQPSTFNSNVVPLIVYTAYYLLVVSVPMLIAGSPLELGPEVFGGIMVWRLLTNGGVIYVALGELAEGHYLDLTTGMAAYGLSLGLALIGLALFLRNCDENFDRSLFWRPKSGKQLCRECWMDTKTWHKESLTKNDEVWNWAEFIHPTYLPFDILTPWICETLVGKYYDKSVERPEWMRSKEAEGKFIKRVSEIYEWYGEYGENVNEAWLEVWLKVNEALDLLFDKSCENLKRVDGQLTFTKSKKMISALSKTLKIWTERRREGGKEGKGPKTKITPAIN</sequence>
<accession>A0A9W7AH29</accession>
<dbReference type="Proteomes" id="UP001165085">
    <property type="component" value="Unassembled WGS sequence"/>
</dbReference>
<proteinExistence type="inferred from homology"/>
<protein>
    <submittedName>
        <fullName evidence="8">Uncharacterized protein</fullName>
    </submittedName>
</protein>
<feature type="transmembrane region" description="Helical" evidence="7">
    <location>
        <begin position="369"/>
        <end position="390"/>
    </location>
</feature>
<comment type="subcellular location">
    <subcellularLocation>
        <location evidence="1">Membrane</location>
        <topology evidence="1">Multi-pass membrane protein</topology>
    </subcellularLocation>
</comment>
<comment type="similarity">
    <text evidence="2">Belongs to the XK family.</text>
</comment>